<dbReference type="EMBL" id="CACRXK020006008">
    <property type="protein sequence ID" value="CAB4008063.1"/>
    <property type="molecule type" value="Genomic_DNA"/>
</dbReference>
<dbReference type="PANTHER" id="PTHR19336">
    <property type="entry name" value="UNCHARACTERIZED DUF1167"/>
    <property type="match status" value="1"/>
</dbReference>
<keyword evidence="4" id="KW-0493">Microtubule</keyword>
<dbReference type="GO" id="GO:0005813">
    <property type="term" value="C:centrosome"/>
    <property type="evidence" value="ECO:0007669"/>
    <property type="project" value="UniProtKB-SubCell"/>
</dbReference>
<reference evidence="10" key="1">
    <citation type="submission" date="2020-04" db="EMBL/GenBank/DDBJ databases">
        <authorList>
            <person name="Alioto T."/>
            <person name="Alioto T."/>
            <person name="Gomez Garrido J."/>
        </authorList>
    </citation>
    <scope>NUCLEOTIDE SEQUENCE</scope>
    <source>
        <strain evidence="10">A484AB</strain>
    </source>
</reference>
<feature type="compositionally biased region" description="Basic and acidic residues" evidence="7">
    <location>
        <begin position="102"/>
        <end position="113"/>
    </location>
</feature>
<dbReference type="InterPro" id="IPR051756">
    <property type="entry name" value="Centrosomal_MT-associated"/>
</dbReference>
<evidence type="ECO:0000256" key="3">
    <source>
        <dbReference type="ARBA" id="ARBA00022490"/>
    </source>
</evidence>
<dbReference type="GO" id="GO:0005874">
    <property type="term" value="C:microtubule"/>
    <property type="evidence" value="ECO:0007669"/>
    <property type="project" value="UniProtKB-KW"/>
</dbReference>
<dbReference type="GO" id="GO:0043015">
    <property type="term" value="F:gamma-tubulin binding"/>
    <property type="evidence" value="ECO:0007669"/>
    <property type="project" value="InterPro"/>
</dbReference>
<comment type="caution">
    <text evidence="10">The sequence shown here is derived from an EMBL/GenBank/DDBJ whole genome shotgun (WGS) entry which is preliminary data.</text>
</comment>
<feature type="domain" description="Cep57 centrosome localisation" evidence="9">
    <location>
        <begin position="67"/>
        <end position="244"/>
    </location>
</feature>
<feature type="compositionally biased region" description="Polar residues" evidence="7">
    <location>
        <begin position="115"/>
        <end position="130"/>
    </location>
</feature>
<dbReference type="OrthoDB" id="76453at2759"/>
<gene>
    <name evidence="10" type="ORF">PACLA_8A014975</name>
</gene>
<feature type="compositionally biased region" description="Polar residues" evidence="7">
    <location>
        <begin position="12"/>
        <end position="29"/>
    </location>
</feature>
<keyword evidence="11" id="KW-1185">Reference proteome</keyword>
<evidence type="ECO:0000256" key="7">
    <source>
        <dbReference type="SAM" id="MobiDB-lite"/>
    </source>
</evidence>
<dbReference type="AlphaFoldDB" id="A0A7D9EFZ8"/>
<protein>
    <submittedName>
        <fullName evidence="10">Centrosomal of 57 kDa-like</fullName>
    </submittedName>
</protein>
<feature type="region of interest" description="Disordered" evidence="7">
    <location>
        <begin position="95"/>
        <end position="130"/>
    </location>
</feature>
<feature type="compositionally biased region" description="Basic residues" evidence="7">
    <location>
        <begin position="406"/>
        <end position="421"/>
    </location>
</feature>
<evidence type="ECO:0000259" key="8">
    <source>
        <dbReference type="Pfam" id="PF06657"/>
    </source>
</evidence>
<name>A0A7D9EFZ8_PARCT</name>
<evidence type="ECO:0000256" key="2">
    <source>
        <dbReference type="ARBA" id="ARBA00008179"/>
    </source>
</evidence>
<comment type="similarity">
    <text evidence="2">Belongs to the translokin family.</text>
</comment>
<dbReference type="Pfam" id="PF14073">
    <property type="entry name" value="Cep57_CLD"/>
    <property type="match status" value="1"/>
</dbReference>
<accession>A0A7D9EFZ8</accession>
<keyword evidence="5" id="KW-0175">Coiled coil</keyword>
<dbReference type="GO" id="GO:0042802">
    <property type="term" value="F:identical protein binding"/>
    <property type="evidence" value="ECO:0007669"/>
    <property type="project" value="InterPro"/>
</dbReference>
<proteinExistence type="inferred from homology"/>
<evidence type="ECO:0000256" key="5">
    <source>
        <dbReference type="ARBA" id="ARBA00023054"/>
    </source>
</evidence>
<dbReference type="InterPro" id="IPR025913">
    <property type="entry name" value="Cep57_CLD"/>
</dbReference>
<feature type="region of interest" description="Disordered" evidence="7">
    <location>
        <begin position="1"/>
        <end position="62"/>
    </location>
</feature>
<feature type="region of interest" description="Disordered" evidence="7">
    <location>
        <begin position="406"/>
        <end position="433"/>
    </location>
</feature>
<evidence type="ECO:0000256" key="1">
    <source>
        <dbReference type="ARBA" id="ARBA00004300"/>
    </source>
</evidence>
<dbReference type="Pfam" id="PF06657">
    <property type="entry name" value="Cep57_MT_bd"/>
    <property type="match status" value="1"/>
</dbReference>
<dbReference type="InterPro" id="IPR024957">
    <property type="entry name" value="Cep57_MT-bd_dom"/>
</dbReference>
<evidence type="ECO:0000259" key="9">
    <source>
        <dbReference type="Pfam" id="PF14073"/>
    </source>
</evidence>
<keyword evidence="3" id="KW-0963">Cytoplasm</keyword>
<keyword evidence="6" id="KW-0206">Cytoskeleton</keyword>
<feature type="domain" description="Cep57 centrosome microtubule-binding" evidence="8">
    <location>
        <begin position="336"/>
        <end position="406"/>
    </location>
</feature>
<dbReference type="Gene3D" id="1.20.58.90">
    <property type="match status" value="1"/>
</dbReference>
<evidence type="ECO:0000313" key="10">
    <source>
        <dbReference type="EMBL" id="CAB4008063.1"/>
    </source>
</evidence>
<evidence type="ECO:0000313" key="11">
    <source>
        <dbReference type="Proteomes" id="UP001152795"/>
    </source>
</evidence>
<dbReference type="Proteomes" id="UP001152795">
    <property type="component" value="Unassembled WGS sequence"/>
</dbReference>
<feature type="compositionally biased region" description="Basic and acidic residues" evidence="7">
    <location>
        <begin position="41"/>
        <end position="56"/>
    </location>
</feature>
<dbReference type="GO" id="GO:0008017">
    <property type="term" value="F:microtubule binding"/>
    <property type="evidence" value="ECO:0007669"/>
    <property type="project" value="InterPro"/>
</dbReference>
<organism evidence="10 11">
    <name type="scientific">Paramuricea clavata</name>
    <name type="common">Red gorgonian</name>
    <name type="synonym">Violescent sea-whip</name>
    <dbReference type="NCBI Taxonomy" id="317549"/>
    <lineage>
        <taxon>Eukaryota</taxon>
        <taxon>Metazoa</taxon>
        <taxon>Cnidaria</taxon>
        <taxon>Anthozoa</taxon>
        <taxon>Octocorallia</taxon>
        <taxon>Malacalcyonacea</taxon>
        <taxon>Plexauridae</taxon>
        <taxon>Paramuricea</taxon>
    </lineage>
</organism>
<evidence type="ECO:0000256" key="4">
    <source>
        <dbReference type="ARBA" id="ARBA00022701"/>
    </source>
</evidence>
<evidence type="ECO:0000256" key="6">
    <source>
        <dbReference type="ARBA" id="ARBA00023212"/>
    </source>
</evidence>
<sequence length="489" mass="55169">MENDFETYSERLPQSASMRASLRSTSSFPGINGSFGSYYRYPEDEGGKEDRKHKSEVNTFPEDNNRAVVTALKSLQEKIRKLELDRSHAKANLEQLSSEAKQYQEKLEEERRQTTPRSQPTSPSVEVNNNLATAEAKCNLLERQLEYMRKMLQSAEVDRNDAIQRSTTLAQQAAKQASQHVQSKLEKISGLERQHIQLNAAQNVAESKIRELEEKLQEERHKRKLIEDKTAELATSAETNRILMGMATASSSEPKKVKKKKKIKRAAATTTHIQPQSHYRVNMGSIPFIAGTSTSKSHNVGANIQGALSLLKTHNPVLCNAATKTRRKYCRTSSLPSDSDHAADVTEVLLGLQDEFGNMGFEHKELLKQIQDTEDERLRGDLERELDQLVARMETKGEQIATLKQHQARLTRSGKRKKKRPTSANGVRETKSLSVRGGEVEVVTTVKAKSLPRNLERAKSSNPARQNLDVLQSMRKLQTSLRKDDLSWD</sequence>
<dbReference type="PANTHER" id="PTHR19336:SF9">
    <property type="entry name" value="SPINDLE POLE BODY PROTEIN PPC89"/>
    <property type="match status" value="1"/>
</dbReference>
<comment type="subcellular location">
    <subcellularLocation>
        <location evidence="1">Cytoplasm</location>
        <location evidence="1">Cytoskeleton</location>
        <location evidence="1">Microtubule organizing center</location>
        <location evidence="1">Centrosome</location>
    </subcellularLocation>
</comment>